<dbReference type="GO" id="GO:0034069">
    <property type="term" value="F:aminoglycoside N-acetyltransferase activity"/>
    <property type="evidence" value="ECO:0007669"/>
    <property type="project" value="TreeGrafter"/>
</dbReference>
<dbReference type="Pfam" id="PF17668">
    <property type="entry name" value="Acetyltransf_17"/>
    <property type="match status" value="1"/>
</dbReference>
<dbReference type="InterPro" id="IPR016181">
    <property type="entry name" value="Acyl_CoA_acyltransferase"/>
</dbReference>
<comment type="caution">
    <text evidence="2">The sequence shown here is derived from an EMBL/GenBank/DDBJ whole genome shotgun (WGS) entry which is preliminary data.</text>
</comment>
<organism evidence="2 3">
    <name type="scientific">Halomarina oriensis</name>
    <dbReference type="NCBI Taxonomy" id="671145"/>
    <lineage>
        <taxon>Archaea</taxon>
        <taxon>Methanobacteriati</taxon>
        <taxon>Methanobacteriota</taxon>
        <taxon>Stenosarchaea group</taxon>
        <taxon>Halobacteria</taxon>
        <taxon>Halobacteriales</taxon>
        <taxon>Natronomonadaceae</taxon>
        <taxon>Halomarina</taxon>
    </lineage>
</organism>
<dbReference type="InterPro" id="IPR025559">
    <property type="entry name" value="Eis_dom"/>
</dbReference>
<dbReference type="PANTHER" id="PTHR37817">
    <property type="entry name" value="N-ACETYLTRANSFERASE EIS"/>
    <property type="match status" value="1"/>
</dbReference>
<accession>A0A6B0GEI1</accession>
<dbReference type="OrthoDB" id="212302at2157"/>
<gene>
    <name evidence="2" type="ORF">GQS65_02365</name>
</gene>
<evidence type="ECO:0000313" key="2">
    <source>
        <dbReference type="EMBL" id="MWG33346.1"/>
    </source>
</evidence>
<dbReference type="GO" id="GO:0030649">
    <property type="term" value="P:aminoglycoside antibiotic catabolic process"/>
    <property type="evidence" value="ECO:0007669"/>
    <property type="project" value="TreeGrafter"/>
</dbReference>
<dbReference type="Pfam" id="PF13530">
    <property type="entry name" value="SCP2_2"/>
    <property type="match status" value="1"/>
</dbReference>
<dbReference type="Gene3D" id="3.40.630.30">
    <property type="match status" value="2"/>
</dbReference>
<dbReference type="RefSeq" id="WP_158203066.1">
    <property type="nucleotide sequence ID" value="NZ_WSZK01000006.1"/>
</dbReference>
<dbReference type="SUPFAM" id="SSF55718">
    <property type="entry name" value="SCP-like"/>
    <property type="match status" value="1"/>
</dbReference>
<name>A0A6B0GEI1_9EURY</name>
<dbReference type="InterPro" id="IPR051554">
    <property type="entry name" value="Acetyltransferase_Eis"/>
</dbReference>
<protein>
    <submittedName>
        <fullName evidence="2">GNAT family N-acetyltransferase</fullName>
    </submittedName>
</protein>
<dbReference type="PANTHER" id="PTHR37817:SF1">
    <property type="entry name" value="N-ACETYLTRANSFERASE EIS"/>
    <property type="match status" value="1"/>
</dbReference>
<dbReference type="AlphaFoldDB" id="A0A6B0GEI1"/>
<evidence type="ECO:0000313" key="3">
    <source>
        <dbReference type="Proteomes" id="UP000451471"/>
    </source>
</evidence>
<dbReference type="Gene3D" id="3.30.1050.10">
    <property type="entry name" value="SCP2 sterol-binding domain"/>
    <property type="match status" value="1"/>
</dbReference>
<dbReference type="InterPro" id="IPR041380">
    <property type="entry name" value="Acetyltransf_17"/>
</dbReference>
<evidence type="ECO:0000259" key="1">
    <source>
        <dbReference type="PROSITE" id="PS51186"/>
    </source>
</evidence>
<proteinExistence type="predicted"/>
<reference evidence="2 3" key="1">
    <citation type="submission" date="2019-12" db="EMBL/GenBank/DDBJ databases">
        <title>Halocatena pleomorpha gen. nov. sp. nov., an extremely halophilic archaeon of family Halobacteriaceae isolated from saltpan soil.</title>
        <authorList>
            <person name="Pal Y."/>
            <person name="Verma A."/>
            <person name="Krishnamurthi S."/>
            <person name="Kumar P."/>
        </authorList>
    </citation>
    <scope>NUCLEOTIDE SEQUENCE [LARGE SCALE GENOMIC DNA]</scope>
    <source>
        <strain evidence="2 3">JCM 16495</strain>
    </source>
</reference>
<keyword evidence="2" id="KW-0808">Transferase</keyword>
<dbReference type="InterPro" id="IPR000182">
    <property type="entry name" value="GNAT_dom"/>
</dbReference>
<keyword evidence="3" id="KW-1185">Reference proteome</keyword>
<dbReference type="SUPFAM" id="SSF55729">
    <property type="entry name" value="Acyl-CoA N-acyltransferases (Nat)"/>
    <property type="match status" value="1"/>
</dbReference>
<dbReference type="Proteomes" id="UP000451471">
    <property type="component" value="Unassembled WGS sequence"/>
</dbReference>
<dbReference type="EMBL" id="WSZK01000006">
    <property type="protein sequence ID" value="MWG33346.1"/>
    <property type="molecule type" value="Genomic_DNA"/>
</dbReference>
<dbReference type="PROSITE" id="PS51186">
    <property type="entry name" value="GNAT"/>
    <property type="match status" value="1"/>
</dbReference>
<sequence length="407" mass="46035">MSLQYRPVPDEDYDEFSRLLTYAFRPTDEHEPLDEDEDPPASAQLGARRGIYDGDELLCTGRHHWFTLDVRGSKHGVPGLSAVSTPPWNRRRGLVRRLLVESLDEYREREQWFSALWPFEHPFYAKFGWATTSTYAEVSAAPTDLDFVDDIEASGRFVELDADRWEELEAVYREVNDHTLSMYRTEEWWRHRIFEGWQGERYVAGLEREAGDGRTLAGYVAYRFDEDGGDRTLTTVETCAVDFDASVELLRYLRHHDSQVSEVRFYDRPDAVLFDVVGDPRDPTVELKPGPMIRLVDVREALRALDYPENASGTVTLAVADGLAEWNDGTFRLDVANGRATCERVETGGDPGAADASLAVGPLSQLAVGYRSASRLQTVGKLDGSEDVVERLDALFPTEEVVLHEGF</sequence>
<feature type="domain" description="N-acetyltransferase" evidence="1">
    <location>
        <begin position="3"/>
        <end position="152"/>
    </location>
</feature>
<dbReference type="InterPro" id="IPR036527">
    <property type="entry name" value="SCP2_sterol-bd_dom_sf"/>
</dbReference>
<dbReference type="Pfam" id="PF13527">
    <property type="entry name" value="Acetyltransf_9"/>
    <property type="match status" value="1"/>
</dbReference>